<dbReference type="EC" id="4.1.2.13" evidence="3"/>
<name>A0A7W5A481_9ACTN</name>
<evidence type="ECO:0000313" key="4">
    <source>
        <dbReference type="Proteomes" id="UP000577707"/>
    </source>
</evidence>
<dbReference type="PANTHER" id="PTHR30304:SF0">
    <property type="entry name" value="D-TAGATOSE-1,6-BISPHOSPHATE ALDOLASE SUBUNIT GATY-RELATED"/>
    <property type="match status" value="1"/>
</dbReference>
<keyword evidence="3" id="KW-0456">Lyase</keyword>
<dbReference type="InterPro" id="IPR013785">
    <property type="entry name" value="Aldolase_TIM"/>
</dbReference>
<protein>
    <submittedName>
        <fullName evidence="3">Fructose-bisphosphate aldolase class II</fullName>
        <ecNumber evidence="3">4.1.2.13</ecNumber>
    </submittedName>
</protein>
<keyword evidence="2" id="KW-0479">Metal-binding</keyword>
<evidence type="ECO:0000256" key="2">
    <source>
        <dbReference type="PIRSR" id="PIRSR001359-3"/>
    </source>
</evidence>
<organism evidence="3 4">
    <name type="scientific">Nocardioides albus</name>
    <dbReference type="NCBI Taxonomy" id="1841"/>
    <lineage>
        <taxon>Bacteria</taxon>
        <taxon>Bacillati</taxon>
        <taxon>Actinomycetota</taxon>
        <taxon>Actinomycetes</taxon>
        <taxon>Propionibacteriales</taxon>
        <taxon>Nocardioidaceae</taxon>
        <taxon>Nocardioides</taxon>
    </lineage>
</organism>
<feature type="binding site" evidence="2">
    <location>
        <position position="84"/>
    </location>
    <ligand>
        <name>Zn(2+)</name>
        <dbReference type="ChEBI" id="CHEBI:29105"/>
        <label>1</label>
        <note>catalytic</note>
    </ligand>
</feature>
<proteinExistence type="predicted"/>
<dbReference type="CDD" id="cd00947">
    <property type="entry name" value="TBP_aldolase_IIB"/>
    <property type="match status" value="1"/>
</dbReference>
<accession>A0A7W5A481</accession>
<sequence length="283" mass="29286">MPLVPMSLLLDNARGTGGGLGAMNVIQLELAEAIVAGAEQAGRPVVLQISENTADYRGALAPLLRASIAIAERATVPVCVHLDHATRVELVEEAVELGCPSVMFDASKLDYDSNVAATAKVAAWCHERGASIESELGEVGGKDGVHAPGVRTQPEEARAYVEATGVDALAVAVGSSHAMTTRTASLDNELIARLADAVDVPLVLHGSSGVPDEGIVAAIRAGMTKVNIATHLNATFTRAVRAALTDEQKIDPRKYLGVGRDAVAGEAARLLALIGGPRVDRAV</sequence>
<comment type="caution">
    <text evidence="3">The sequence shown here is derived from an EMBL/GenBank/DDBJ whole genome shotgun (WGS) entry which is preliminary data.</text>
</comment>
<dbReference type="InterPro" id="IPR050246">
    <property type="entry name" value="Class_II_FBP_aldolase"/>
</dbReference>
<evidence type="ECO:0000256" key="1">
    <source>
        <dbReference type="PIRSR" id="PIRSR001359-1"/>
    </source>
</evidence>
<dbReference type="PIRSF" id="PIRSF001359">
    <property type="entry name" value="F_bP_aldolase_II"/>
    <property type="match status" value="1"/>
</dbReference>
<dbReference type="SUPFAM" id="SSF51569">
    <property type="entry name" value="Aldolase"/>
    <property type="match status" value="1"/>
</dbReference>
<dbReference type="Gene3D" id="3.20.20.70">
    <property type="entry name" value="Aldolase class I"/>
    <property type="match status" value="1"/>
</dbReference>
<feature type="binding site" evidence="2">
    <location>
        <position position="135"/>
    </location>
    <ligand>
        <name>Zn(2+)</name>
        <dbReference type="ChEBI" id="CHEBI:29105"/>
        <label>2</label>
    </ligand>
</feature>
<feature type="binding site" evidence="2">
    <location>
        <position position="205"/>
    </location>
    <ligand>
        <name>Zn(2+)</name>
        <dbReference type="ChEBI" id="CHEBI:29105"/>
        <label>1</label>
        <note>catalytic</note>
    </ligand>
</feature>
<evidence type="ECO:0000313" key="3">
    <source>
        <dbReference type="EMBL" id="MBB3089175.1"/>
    </source>
</evidence>
<feature type="active site" description="Proton donor" evidence="1">
    <location>
        <position position="83"/>
    </location>
</feature>
<dbReference type="GO" id="GO:0008270">
    <property type="term" value="F:zinc ion binding"/>
    <property type="evidence" value="ECO:0007669"/>
    <property type="project" value="InterPro"/>
</dbReference>
<dbReference type="PANTHER" id="PTHR30304">
    <property type="entry name" value="D-TAGATOSE-1,6-BISPHOSPHATE ALDOLASE"/>
    <property type="match status" value="1"/>
</dbReference>
<feature type="binding site" evidence="2">
    <location>
        <position position="105"/>
    </location>
    <ligand>
        <name>Zn(2+)</name>
        <dbReference type="ChEBI" id="CHEBI:29105"/>
        <label>2</label>
    </ligand>
</feature>
<dbReference type="RefSeq" id="WP_183544963.1">
    <property type="nucleotide sequence ID" value="NZ_BMQT01000002.1"/>
</dbReference>
<dbReference type="EMBL" id="JACHXG010000004">
    <property type="protein sequence ID" value="MBB3089175.1"/>
    <property type="molecule type" value="Genomic_DNA"/>
</dbReference>
<dbReference type="AlphaFoldDB" id="A0A7W5A481"/>
<keyword evidence="2" id="KW-0862">Zinc</keyword>
<reference evidence="3 4" key="1">
    <citation type="submission" date="2020-08" db="EMBL/GenBank/DDBJ databases">
        <title>Genomic Encyclopedia of Type Strains, Phase III (KMG-III): the genomes of soil and plant-associated and newly described type strains.</title>
        <authorList>
            <person name="Whitman W."/>
        </authorList>
    </citation>
    <scope>NUCLEOTIDE SEQUENCE [LARGE SCALE GENOMIC DNA]</scope>
    <source>
        <strain evidence="3 4">CECT 3302</strain>
    </source>
</reference>
<keyword evidence="4" id="KW-1185">Reference proteome</keyword>
<comment type="cofactor">
    <cofactor evidence="2">
        <name>Zn(2+)</name>
        <dbReference type="ChEBI" id="CHEBI:29105"/>
    </cofactor>
    <text evidence="2">Binds 2 Zn(2+) ions per subunit. One is catalytic and the other provides a structural contribution.</text>
</comment>
<dbReference type="Proteomes" id="UP000577707">
    <property type="component" value="Unassembled WGS sequence"/>
</dbReference>
<gene>
    <name evidence="3" type="ORF">FHS12_002121</name>
</gene>
<dbReference type="InterPro" id="IPR000771">
    <property type="entry name" value="FBA_II"/>
</dbReference>
<dbReference type="GO" id="GO:0005975">
    <property type="term" value="P:carbohydrate metabolic process"/>
    <property type="evidence" value="ECO:0007669"/>
    <property type="project" value="InterPro"/>
</dbReference>
<feature type="binding site" evidence="2">
    <location>
        <position position="177"/>
    </location>
    <ligand>
        <name>Zn(2+)</name>
        <dbReference type="ChEBI" id="CHEBI:29105"/>
        <label>1</label>
        <note>catalytic</note>
    </ligand>
</feature>
<dbReference type="Pfam" id="PF01116">
    <property type="entry name" value="F_bP_aldolase"/>
    <property type="match status" value="1"/>
</dbReference>
<dbReference type="GO" id="GO:0004332">
    <property type="term" value="F:fructose-bisphosphate aldolase activity"/>
    <property type="evidence" value="ECO:0007669"/>
    <property type="project" value="UniProtKB-EC"/>
</dbReference>